<proteinExistence type="predicted"/>
<evidence type="ECO:0000256" key="1">
    <source>
        <dbReference type="SAM" id="MobiDB-lite"/>
    </source>
</evidence>
<gene>
    <name evidence="2" type="ORF">LSH36_1979g00005</name>
</gene>
<comment type="caution">
    <text evidence="2">The sequence shown here is derived from an EMBL/GenBank/DDBJ whole genome shotgun (WGS) entry which is preliminary data.</text>
</comment>
<keyword evidence="3" id="KW-1185">Reference proteome</keyword>
<organism evidence="2 3">
    <name type="scientific">Paralvinella palmiformis</name>
    <dbReference type="NCBI Taxonomy" id="53620"/>
    <lineage>
        <taxon>Eukaryota</taxon>
        <taxon>Metazoa</taxon>
        <taxon>Spiralia</taxon>
        <taxon>Lophotrochozoa</taxon>
        <taxon>Annelida</taxon>
        <taxon>Polychaeta</taxon>
        <taxon>Sedentaria</taxon>
        <taxon>Canalipalpata</taxon>
        <taxon>Terebellida</taxon>
        <taxon>Terebelliformia</taxon>
        <taxon>Alvinellidae</taxon>
        <taxon>Paralvinella</taxon>
    </lineage>
</organism>
<evidence type="ECO:0000313" key="3">
    <source>
        <dbReference type="Proteomes" id="UP001208570"/>
    </source>
</evidence>
<feature type="region of interest" description="Disordered" evidence="1">
    <location>
        <begin position="53"/>
        <end position="73"/>
    </location>
</feature>
<evidence type="ECO:0000313" key="2">
    <source>
        <dbReference type="EMBL" id="KAK2139172.1"/>
    </source>
</evidence>
<sequence length="125" mass="13776">MQKSMDNSPHAFSAGRCIFTEEDSRALLSDCDGSPAYKQHVCSDNPTSPCPDIPLSPQYVPVPSTPSNTPEMPLEKLDVTVISLRQMKDNGQDDIIHLRSCKDKLLYPLGGDTVNSGFQDSYRSE</sequence>
<reference evidence="2" key="1">
    <citation type="journal article" date="2023" name="Mol. Biol. Evol.">
        <title>Third-Generation Sequencing Reveals the Adaptive Role of the Epigenome in Three Deep-Sea Polychaetes.</title>
        <authorList>
            <person name="Perez M."/>
            <person name="Aroh O."/>
            <person name="Sun Y."/>
            <person name="Lan Y."/>
            <person name="Juniper S.K."/>
            <person name="Young C.R."/>
            <person name="Angers B."/>
            <person name="Qian P.Y."/>
        </authorList>
    </citation>
    <scope>NUCLEOTIDE SEQUENCE</scope>
    <source>
        <strain evidence="2">P08H-3</strain>
    </source>
</reference>
<name>A0AAD9IRF0_9ANNE</name>
<dbReference type="AlphaFoldDB" id="A0AAD9IRF0"/>
<dbReference type="Proteomes" id="UP001208570">
    <property type="component" value="Unassembled WGS sequence"/>
</dbReference>
<dbReference type="EMBL" id="JAODUP010001970">
    <property type="protein sequence ID" value="KAK2139172.1"/>
    <property type="molecule type" value="Genomic_DNA"/>
</dbReference>
<accession>A0AAD9IRF0</accession>
<protein>
    <submittedName>
        <fullName evidence="2">Uncharacterized protein</fullName>
    </submittedName>
</protein>